<evidence type="ECO:0000313" key="9">
    <source>
        <dbReference type="EMBL" id="GAX62239.1"/>
    </source>
</evidence>
<dbReference type="GO" id="GO:0006289">
    <property type="term" value="P:nucleotide-excision repair"/>
    <property type="evidence" value="ECO:0007669"/>
    <property type="project" value="TreeGrafter"/>
</dbReference>
<dbReference type="GO" id="GO:0016829">
    <property type="term" value="F:lyase activity"/>
    <property type="evidence" value="ECO:0007669"/>
    <property type="project" value="UniProtKB-KW"/>
</dbReference>
<evidence type="ECO:0000313" key="10">
    <source>
        <dbReference type="Proteomes" id="UP000218542"/>
    </source>
</evidence>
<keyword evidence="7" id="KW-0472">Membrane</keyword>
<keyword evidence="4" id="KW-0234">DNA repair</keyword>
<dbReference type="InterPro" id="IPR011257">
    <property type="entry name" value="DNA_glycosylase"/>
</dbReference>
<dbReference type="CDD" id="cd00056">
    <property type="entry name" value="ENDO3c"/>
    <property type="match status" value="1"/>
</dbReference>
<dbReference type="Gene3D" id="1.10.1670.10">
    <property type="entry name" value="Helix-hairpin-Helix base-excision DNA repair enzymes (C-terminal)"/>
    <property type="match status" value="1"/>
</dbReference>
<organism evidence="9 10">
    <name type="scientific">Candidatus Scalindua japonica</name>
    <dbReference type="NCBI Taxonomy" id="1284222"/>
    <lineage>
        <taxon>Bacteria</taxon>
        <taxon>Pseudomonadati</taxon>
        <taxon>Planctomycetota</taxon>
        <taxon>Candidatus Brocadiia</taxon>
        <taxon>Candidatus Brocadiales</taxon>
        <taxon>Candidatus Scalinduaceae</taxon>
        <taxon>Candidatus Scalindua</taxon>
    </lineage>
</organism>
<dbReference type="PANTHER" id="PTHR43286">
    <property type="entry name" value="ENDONUCLEASE III-LIKE PROTEIN 1"/>
    <property type="match status" value="1"/>
</dbReference>
<dbReference type="RefSeq" id="WP_203415541.1">
    <property type="nucleotide sequence ID" value="NZ_BAOS01000029.1"/>
</dbReference>
<evidence type="ECO:0000256" key="4">
    <source>
        <dbReference type="ARBA" id="ARBA00023204"/>
    </source>
</evidence>
<proteinExistence type="inferred from homology"/>
<dbReference type="GO" id="GO:0003906">
    <property type="term" value="F:DNA-(apurinic or apyrimidinic site) endonuclease activity"/>
    <property type="evidence" value="ECO:0007669"/>
    <property type="project" value="TreeGrafter"/>
</dbReference>
<comment type="caution">
    <text evidence="9">The sequence shown here is derived from an EMBL/GenBank/DDBJ whole genome shotgun (WGS) entry which is preliminary data.</text>
</comment>
<keyword evidence="7" id="KW-1133">Transmembrane helix</keyword>
<protein>
    <submittedName>
        <fullName evidence="9">DNA-(Apurinic or apyrimidinic site) lyase</fullName>
    </submittedName>
</protein>
<evidence type="ECO:0000256" key="3">
    <source>
        <dbReference type="ARBA" id="ARBA00022801"/>
    </source>
</evidence>
<keyword evidence="7" id="KW-0812">Transmembrane</keyword>
<dbReference type="Gene3D" id="1.10.340.30">
    <property type="entry name" value="Hypothetical protein, domain 2"/>
    <property type="match status" value="1"/>
</dbReference>
<keyword evidence="3" id="KW-0378">Hydrolase</keyword>
<dbReference type="Pfam" id="PF00633">
    <property type="entry name" value="HHH"/>
    <property type="match status" value="1"/>
</dbReference>
<dbReference type="SUPFAM" id="SSF48150">
    <property type="entry name" value="DNA-glycosylase"/>
    <property type="match status" value="1"/>
</dbReference>
<evidence type="ECO:0000256" key="7">
    <source>
        <dbReference type="SAM" id="Phobius"/>
    </source>
</evidence>
<dbReference type="InterPro" id="IPR000445">
    <property type="entry name" value="HhH_motif"/>
</dbReference>
<dbReference type="FunFam" id="1.10.340.30:FF:000001">
    <property type="entry name" value="Endonuclease III"/>
    <property type="match status" value="1"/>
</dbReference>
<gene>
    <name evidence="9" type="ORF">SCALIN_C29_0018</name>
</gene>
<dbReference type="PANTHER" id="PTHR43286:SF1">
    <property type="entry name" value="ENDONUCLEASE III-LIKE PROTEIN 1"/>
    <property type="match status" value="1"/>
</dbReference>
<dbReference type="SMART" id="SM00478">
    <property type="entry name" value="ENDO3c"/>
    <property type="match status" value="1"/>
</dbReference>
<dbReference type="PIRSF" id="PIRSF001435">
    <property type="entry name" value="Nth"/>
    <property type="match status" value="1"/>
</dbReference>
<dbReference type="Pfam" id="PF00730">
    <property type="entry name" value="HhH-GPD"/>
    <property type="match status" value="1"/>
</dbReference>
<dbReference type="GO" id="GO:0006285">
    <property type="term" value="P:base-excision repair, AP site formation"/>
    <property type="evidence" value="ECO:0007669"/>
    <property type="project" value="TreeGrafter"/>
</dbReference>
<dbReference type="EMBL" id="BAOS01000029">
    <property type="protein sequence ID" value="GAX62239.1"/>
    <property type="molecule type" value="Genomic_DNA"/>
</dbReference>
<evidence type="ECO:0000256" key="6">
    <source>
        <dbReference type="ARBA" id="ARBA00023295"/>
    </source>
</evidence>
<dbReference type="Proteomes" id="UP000218542">
    <property type="component" value="Unassembled WGS sequence"/>
</dbReference>
<evidence type="ECO:0000256" key="5">
    <source>
        <dbReference type="ARBA" id="ARBA00023239"/>
    </source>
</evidence>
<reference evidence="10" key="1">
    <citation type="journal article" date="2017" name="Environ. Microbiol. Rep.">
        <title>Genetic Diversity of Marine Anaerobic Ammonium-Oxidizing Bacteria as Revealed by Genomic and Proteomic Analyses of 'Candidatus Scalindua japonica'.</title>
        <authorList>
            <person name="Oshiki M."/>
            <person name="Mizuto K."/>
            <person name="Kimura Z."/>
            <person name="Kindaichi T."/>
            <person name="Satoh H."/>
            <person name="Okabe S."/>
        </authorList>
    </citation>
    <scope>NUCLEOTIDE SEQUENCE [LARGE SCALE GENOMIC DNA]</scope>
    <source>
        <strain evidence="10">husup-a2</strain>
    </source>
</reference>
<dbReference type="InterPro" id="IPR003265">
    <property type="entry name" value="HhH-GPD_domain"/>
</dbReference>
<feature type="transmembrane region" description="Helical" evidence="7">
    <location>
        <begin position="18"/>
        <end position="41"/>
    </location>
</feature>
<name>A0A286U272_9BACT</name>
<feature type="domain" description="HhH-GPD" evidence="8">
    <location>
        <begin position="41"/>
        <end position="188"/>
    </location>
</feature>
<dbReference type="AlphaFoldDB" id="A0A286U272"/>
<keyword evidence="2" id="KW-0227">DNA damage</keyword>
<accession>A0A286U272</accession>
<keyword evidence="10" id="KW-1185">Reference proteome</keyword>
<dbReference type="GO" id="GO:0003677">
    <property type="term" value="F:DNA binding"/>
    <property type="evidence" value="ECO:0007669"/>
    <property type="project" value="InterPro"/>
</dbReference>
<dbReference type="InterPro" id="IPR023170">
    <property type="entry name" value="HhH_base_excis_C"/>
</dbReference>
<comment type="similarity">
    <text evidence="1">Belongs to the Nth/MutY family.</text>
</comment>
<sequence>MEKIDDIVSVLKRENKKYVVPIVTIVSMTKGPFAVLVSCLLSLRTKDKVTGDASSRLFGLADNPEKMLDLSIKSIEKAIYPVGFYKTKAKRIKEICKVLLDDYGGVVPDEIDELLKLNGVGRKTANLVVTLGYGKLGICVDTHVHRISNRLGLVKTKTPEQTEFALRKTLPQKYWLIYNDLLVTYGQNLCVPISPWCSKCKIFKYCKRVGVEKCR</sequence>
<evidence type="ECO:0000256" key="2">
    <source>
        <dbReference type="ARBA" id="ARBA00022763"/>
    </source>
</evidence>
<keyword evidence="5 9" id="KW-0456">Lyase</keyword>
<keyword evidence="6" id="KW-0326">Glycosidase</keyword>
<evidence type="ECO:0000259" key="8">
    <source>
        <dbReference type="SMART" id="SM00478"/>
    </source>
</evidence>
<evidence type="ECO:0000256" key="1">
    <source>
        <dbReference type="ARBA" id="ARBA00008343"/>
    </source>
</evidence>
<dbReference type="GO" id="GO:0000703">
    <property type="term" value="F:oxidized pyrimidine nucleobase lesion DNA N-glycosylase activity"/>
    <property type="evidence" value="ECO:0007669"/>
    <property type="project" value="TreeGrafter"/>
</dbReference>